<dbReference type="RefSeq" id="WP_307492338.1">
    <property type="nucleotide sequence ID" value="NZ_JAUSVB010000003.1"/>
</dbReference>
<keyword evidence="2" id="KW-1185">Reference proteome</keyword>
<protein>
    <recommendedName>
        <fullName evidence="3">Gingipain domain-containing protein</fullName>
    </recommendedName>
</protein>
<sequence>MTELLELNGIDVSTGTYATSPVSLSALAAALRDNGAAPPDARDLRRRHRASEAHFGLAYGYRADDLASAGWGMVVAETISMEIMDALAPLLQLRKDEAGEVFQVLAVRAGESKNDFLARHGTGPSVVDPHVVPYYLLLVGGPEQIPFEFQYQLGVSYAVGRLDLPDPTAYAAYAASVVAAERDDAARRAETSARRSLQLFATRHPDDTPTALSSSRLVEPLGNQLGAHTGVWDTSSDVGAGATKSRLLDLLVGPDGPDVLFTAGHGLSAAPGTPPEVVGALLCQDWPGPLAASGPVDAEHYVAADDLGDAAVRPRVVFTFACFGAGTPRRSDYPGGTGSLVELADRAFTSRLPQRMLSQPAGGALAFVGHVDRAWSCSFLWKRMATQITPFRSTLLALMNGERLGFAMEAMTARYAELATEVTDRLQTERTYGTAVDATELVGLWTALHDSRGYVVLGDPAVRVAPAGSAGLGPGT</sequence>
<evidence type="ECO:0008006" key="3">
    <source>
        <dbReference type="Google" id="ProtNLM"/>
    </source>
</evidence>
<reference evidence="1 2" key="1">
    <citation type="submission" date="2023-07" db="EMBL/GenBank/DDBJ databases">
        <title>Sorghum-associated microbial communities from plants grown in Nebraska, USA.</title>
        <authorList>
            <person name="Schachtman D."/>
        </authorList>
    </citation>
    <scope>NUCLEOTIDE SEQUENCE [LARGE SCALE GENOMIC DNA]</scope>
    <source>
        <strain evidence="1 2">BE332</strain>
    </source>
</reference>
<gene>
    <name evidence="1" type="ORF">J2X26_002277</name>
</gene>
<accession>A0ABU0EFX8</accession>
<evidence type="ECO:0000313" key="2">
    <source>
        <dbReference type="Proteomes" id="UP001239626"/>
    </source>
</evidence>
<evidence type="ECO:0000313" key="1">
    <source>
        <dbReference type="EMBL" id="MDQ0373956.1"/>
    </source>
</evidence>
<dbReference type="Proteomes" id="UP001239626">
    <property type="component" value="Unassembled WGS sequence"/>
</dbReference>
<proteinExistence type="predicted"/>
<comment type="caution">
    <text evidence="1">The sequence shown here is derived from an EMBL/GenBank/DDBJ whole genome shotgun (WGS) entry which is preliminary data.</text>
</comment>
<name>A0ABU0EFX8_9CELL</name>
<dbReference type="EMBL" id="JAUSVB010000003">
    <property type="protein sequence ID" value="MDQ0373956.1"/>
    <property type="molecule type" value="Genomic_DNA"/>
</dbReference>
<organism evidence="1 2">
    <name type="scientific">Cellulomonas humilata</name>
    <dbReference type="NCBI Taxonomy" id="144055"/>
    <lineage>
        <taxon>Bacteria</taxon>
        <taxon>Bacillati</taxon>
        <taxon>Actinomycetota</taxon>
        <taxon>Actinomycetes</taxon>
        <taxon>Micrococcales</taxon>
        <taxon>Cellulomonadaceae</taxon>
        <taxon>Cellulomonas</taxon>
    </lineage>
</organism>